<protein>
    <submittedName>
        <fullName evidence="4">Uncharacterized protein</fullName>
    </submittedName>
</protein>
<evidence type="ECO:0000313" key="5">
    <source>
        <dbReference type="EMBL" id="CAF3966889.1"/>
    </source>
</evidence>
<dbReference type="EMBL" id="CAJNRF010009432">
    <property type="protein sequence ID" value="CAF2110281.1"/>
    <property type="molecule type" value="Genomic_DNA"/>
</dbReference>
<evidence type="ECO:0000313" key="3">
    <source>
        <dbReference type="EMBL" id="CAF2203647.1"/>
    </source>
</evidence>
<gene>
    <name evidence="4" type="ORF">OVN521_LOCUS8365</name>
    <name evidence="5" type="ORF">UXM345_LOCUS14252</name>
    <name evidence="2" type="ORF">WKI299_LOCUS22145</name>
    <name evidence="3" type="ORF">XDN619_LOCUS32918</name>
</gene>
<evidence type="ECO:0000313" key="6">
    <source>
        <dbReference type="Proteomes" id="UP000663866"/>
    </source>
</evidence>
<dbReference type="Proteomes" id="UP000663842">
    <property type="component" value="Unassembled WGS sequence"/>
</dbReference>
<organism evidence="4 6">
    <name type="scientific">Rotaria magnacalcarata</name>
    <dbReference type="NCBI Taxonomy" id="392030"/>
    <lineage>
        <taxon>Eukaryota</taxon>
        <taxon>Metazoa</taxon>
        <taxon>Spiralia</taxon>
        <taxon>Gnathifera</taxon>
        <taxon>Rotifera</taxon>
        <taxon>Eurotatoria</taxon>
        <taxon>Bdelloidea</taxon>
        <taxon>Philodinida</taxon>
        <taxon>Philodinidae</taxon>
        <taxon>Rotaria</taxon>
    </lineage>
</organism>
<evidence type="ECO:0000313" key="4">
    <source>
        <dbReference type="EMBL" id="CAF3879157.1"/>
    </source>
</evidence>
<evidence type="ECO:0000256" key="1">
    <source>
        <dbReference type="SAM" id="Phobius"/>
    </source>
</evidence>
<name>A0A819GBZ4_9BILA</name>
<dbReference type="EMBL" id="CAJOBF010001599">
    <property type="protein sequence ID" value="CAF3966889.1"/>
    <property type="molecule type" value="Genomic_DNA"/>
</dbReference>
<keyword evidence="6" id="KW-1185">Reference proteome</keyword>
<dbReference type="EMBL" id="CAJNRG010016548">
    <property type="protein sequence ID" value="CAF2203647.1"/>
    <property type="molecule type" value="Genomic_DNA"/>
</dbReference>
<keyword evidence="1" id="KW-1133">Transmembrane helix</keyword>
<reference evidence="4" key="1">
    <citation type="submission" date="2021-02" db="EMBL/GenBank/DDBJ databases">
        <authorList>
            <person name="Nowell W R."/>
        </authorList>
    </citation>
    <scope>NUCLEOTIDE SEQUENCE</scope>
</reference>
<feature type="transmembrane region" description="Helical" evidence="1">
    <location>
        <begin position="6"/>
        <end position="24"/>
    </location>
</feature>
<keyword evidence="1" id="KW-0812">Transmembrane</keyword>
<keyword evidence="1" id="KW-0472">Membrane</keyword>
<comment type="caution">
    <text evidence="4">The sequence shown here is derived from an EMBL/GenBank/DDBJ whole genome shotgun (WGS) entry which is preliminary data.</text>
</comment>
<evidence type="ECO:0000313" key="2">
    <source>
        <dbReference type="EMBL" id="CAF2110281.1"/>
    </source>
</evidence>
<dbReference type="EMBL" id="CAJOBG010000972">
    <property type="protein sequence ID" value="CAF3879157.1"/>
    <property type="molecule type" value="Genomic_DNA"/>
</dbReference>
<accession>A0A819GBZ4</accession>
<sequence>MHNTCTYSIVIFLLLIFVSCKFILYQNENSNLIILPPLIHHSYPSNFSSLYKNIVLLSCSSDSYTALYCYYLPYVALAWRRIGFEPFIFLVGSEIADADLLPISRHRFEIHTNHTNYILAVNAYCCPDEDFSYEKYYHIHYYPMSYAGMRQSLWQMIFFPLENCRLSVNITVDMMECCLRKKMNVTLPKNVLKRTIQWDTDQKLLSLLILQAQHSYNTYIDKRKIGYRLNPSENFLSFEFDSILLYDDIHLPNTSEQIIFRNETWLVFRKIFSHLFSKETIRLLSQYHYQTVADVRANNNTNNRSQIHIIS</sequence>
<dbReference type="Proteomes" id="UP000663856">
    <property type="component" value="Unassembled WGS sequence"/>
</dbReference>
<dbReference type="AlphaFoldDB" id="A0A819GBZ4"/>
<proteinExistence type="predicted"/>
<dbReference type="Proteomes" id="UP000663887">
    <property type="component" value="Unassembled WGS sequence"/>
</dbReference>
<dbReference type="Proteomes" id="UP000663866">
    <property type="component" value="Unassembled WGS sequence"/>
</dbReference>